<keyword evidence="1" id="KW-0732">Signal</keyword>
<evidence type="ECO:0000313" key="2">
    <source>
        <dbReference type="EMBL" id="TFD83512.1"/>
    </source>
</evidence>
<feature type="signal peptide" evidence="1">
    <location>
        <begin position="1"/>
        <end position="27"/>
    </location>
</feature>
<dbReference type="Proteomes" id="UP000298468">
    <property type="component" value="Unassembled WGS sequence"/>
</dbReference>
<dbReference type="AlphaFoldDB" id="A0A4R9BGD4"/>
<dbReference type="EMBL" id="SOHM01000049">
    <property type="protein sequence ID" value="TFD83512.1"/>
    <property type="molecule type" value="Genomic_DNA"/>
</dbReference>
<evidence type="ECO:0000313" key="3">
    <source>
        <dbReference type="Proteomes" id="UP000298468"/>
    </source>
</evidence>
<evidence type="ECO:0008006" key="4">
    <source>
        <dbReference type="Google" id="ProtNLM"/>
    </source>
</evidence>
<reference evidence="2 3" key="1">
    <citation type="submission" date="2019-03" db="EMBL/GenBank/DDBJ databases">
        <title>Genomics of glacier-inhabiting Cryobacterium strains.</title>
        <authorList>
            <person name="Liu Q."/>
            <person name="Xin Y.-H."/>
        </authorList>
    </citation>
    <scope>NUCLEOTIDE SEQUENCE [LARGE SCALE GENOMIC DNA]</scope>
    <source>
        <strain evidence="2 3">Sr59</strain>
    </source>
</reference>
<feature type="chain" id="PRO_5038503936" description="WxL domain-containing protein" evidence="1">
    <location>
        <begin position="28"/>
        <end position="178"/>
    </location>
</feature>
<keyword evidence="3" id="KW-1185">Reference proteome</keyword>
<evidence type="ECO:0000256" key="1">
    <source>
        <dbReference type="SAM" id="SignalP"/>
    </source>
</evidence>
<sequence length="178" mass="17012">MRTITRASIALIGAIALTGTTALSATAATDPPKDTDATVTVQGGDLTLDVPAALTLNSTGPGAPATGSLGTVTVTDATASTVGWTASITVSDFTSLVANSPVIPATAFSYTASAATPTGAGQGVVTGSGTVTGGASSTVQTATAAGNNAATWTAEVALTIPANALAGDYTGTLTHSLL</sequence>
<name>A0A4R9BGD4_9MICO</name>
<dbReference type="OrthoDB" id="9969892at2"/>
<gene>
    <name evidence="2" type="ORF">E3T61_20960</name>
</gene>
<comment type="caution">
    <text evidence="2">The sequence shown here is derived from an EMBL/GenBank/DDBJ whole genome shotgun (WGS) entry which is preliminary data.</text>
</comment>
<proteinExistence type="predicted"/>
<accession>A0A4R9BGD4</accession>
<protein>
    <recommendedName>
        <fullName evidence="4">WxL domain-containing protein</fullName>
    </recommendedName>
</protein>
<dbReference type="RefSeq" id="WP_134642771.1">
    <property type="nucleotide sequence ID" value="NZ_SOHM01000049.1"/>
</dbReference>
<organism evidence="2 3">
    <name type="scientific">Cryobacterium lactosi</name>
    <dbReference type="NCBI Taxonomy" id="1259202"/>
    <lineage>
        <taxon>Bacteria</taxon>
        <taxon>Bacillati</taxon>
        <taxon>Actinomycetota</taxon>
        <taxon>Actinomycetes</taxon>
        <taxon>Micrococcales</taxon>
        <taxon>Microbacteriaceae</taxon>
        <taxon>Cryobacterium</taxon>
    </lineage>
</organism>